<dbReference type="Proteomes" id="UP000526003">
    <property type="component" value="Unassembled WGS sequence"/>
</dbReference>
<proteinExistence type="predicted"/>
<dbReference type="AlphaFoldDB" id="A0A7X1GJL9"/>
<evidence type="ECO:0000313" key="1">
    <source>
        <dbReference type="EMBL" id="MBC2693589.1"/>
    </source>
</evidence>
<sequence length="209" mass="22971">MGAKSTPLAIKVAIYERLLSGQMSREIGRSYLLSQPTVLKYANDAVDELRRISDVEASPVLLGFLSRKLKMQCFQYPDDEEVRALMAPILQPYLVLADSINFAGRESADQPLSTRVSRSTEDEFLQIVSSLAEGHRPGLTSSALLRELVEDYVAQQRTNRSTIAVASPQATQAAPTPLPSLDTEALLADVLDAVRLQLEHHGLKPIKSN</sequence>
<gene>
    <name evidence="1" type="ORF">H7995_27835</name>
</gene>
<organism evidence="1 2">
    <name type="scientific">Pseudomonas kielensis</name>
    <dbReference type="NCBI Taxonomy" id="2762577"/>
    <lineage>
        <taxon>Bacteria</taxon>
        <taxon>Pseudomonadati</taxon>
        <taxon>Pseudomonadota</taxon>
        <taxon>Gammaproteobacteria</taxon>
        <taxon>Pseudomonadales</taxon>
        <taxon>Pseudomonadaceae</taxon>
        <taxon>Pseudomonas</taxon>
    </lineage>
</organism>
<reference evidence="1 2" key="1">
    <citation type="submission" date="2020-08" db="EMBL/GenBank/DDBJ databases">
        <title>Pseudomonas sp. nov.</title>
        <authorList>
            <person name="Gieschler S."/>
            <person name="Fiedler G."/>
            <person name="Brinks E."/>
            <person name="Boehnlein C."/>
            <person name="Franz C.M.A.P."/>
            <person name="Kabisch J."/>
        </authorList>
    </citation>
    <scope>NUCLEOTIDE SEQUENCE [LARGE SCALE GENOMIC DNA]</scope>
    <source>
        <strain evidence="1 2">MBT-1</strain>
    </source>
</reference>
<protein>
    <submittedName>
        <fullName evidence="1">Uncharacterized protein</fullName>
    </submittedName>
</protein>
<keyword evidence="2" id="KW-1185">Reference proteome</keyword>
<name>A0A7X1GJL9_9PSED</name>
<evidence type="ECO:0000313" key="2">
    <source>
        <dbReference type="Proteomes" id="UP000526003"/>
    </source>
</evidence>
<accession>A0A7X1GJL9</accession>
<dbReference type="RefSeq" id="WP_185819301.1">
    <property type="nucleotide sequence ID" value="NZ_JACMYG010000063.1"/>
</dbReference>
<comment type="caution">
    <text evidence="1">The sequence shown here is derived from an EMBL/GenBank/DDBJ whole genome shotgun (WGS) entry which is preliminary data.</text>
</comment>
<dbReference type="EMBL" id="JACMYG010000063">
    <property type="protein sequence ID" value="MBC2693589.1"/>
    <property type="molecule type" value="Genomic_DNA"/>
</dbReference>